<reference evidence="2" key="2">
    <citation type="submission" date="2015-01" db="EMBL/GenBank/DDBJ databases">
        <title>Evolutionary Origins and Diversification of the Mycorrhizal Mutualists.</title>
        <authorList>
            <consortium name="DOE Joint Genome Institute"/>
            <consortium name="Mycorrhizal Genomics Consortium"/>
            <person name="Kohler A."/>
            <person name="Kuo A."/>
            <person name="Nagy L.G."/>
            <person name="Floudas D."/>
            <person name="Copeland A."/>
            <person name="Barry K.W."/>
            <person name="Cichocki N."/>
            <person name="Veneault-Fourrey C."/>
            <person name="LaButti K."/>
            <person name="Lindquist E.A."/>
            <person name="Lipzen A."/>
            <person name="Lundell T."/>
            <person name="Morin E."/>
            <person name="Murat C."/>
            <person name="Riley R."/>
            <person name="Ohm R."/>
            <person name="Sun H."/>
            <person name="Tunlid A."/>
            <person name="Henrissat B."/>
            <person name="Grigoriev I.V."/>
            <person name="Hibbett D.S."/>
            <person name="Martin F."/>
        </authorList>
    </citation>
    <scope>NUCLEOTIDE SEQUENCE [LARGE SCALE GENOMIC DNA]</scope>
    <source>
        <strain evidence="2">Marx 270</strain>
    </source>
</reference>
<evidence type="ECO:0000313" key="2">
    <source>
        <dbReference type="Proteomes" id="UP000054217"/>
    </source>
</evidence>
<gene>
    <name evidence="1" type="ORF">M404DRAFT_142474</name>
</gene>
<dbReference type="HOGENOM" id="CLU_177954_0_0_1"/>
<protein>
    <submittedName>
        <fullName evidence="1">Uncharacterized protein</fullName>
    </submittedName>
</protein>
<dbReference type="AlphaFoldDB" id="A0A0C3K5R6"/>
<dbReference type="EMBL" id="KN831969">
    <property type="protein sequence ID" value="KIO04907.1"/>
    <property type="molecule type" value="Genomic_DNA"/>
</dbReference>
<accession>A0A0C3K5R6</accession>
<sequence>MAFVRSEVDNIASDLWPEEFCQAICLCVNGRKWERFPTSLDEMVAWATLIKDSENANENRNNILVYKNSPLHSPGTFYPISVRLFGFLQSFQLGTHGNW</sequence>
<keyword evidence="2" id="KW-1185">Reference proteome</keyword>
<dbReference type="Proteomes" id="UP000054217">
    <property type="component" value="Unassembled WGS sequence"/>
</dbReference>
<proteinExistence type="predicted"/>
<name>A0A0C3K5R6_PISTI</name>
<dbReference type="InParanoid" id="A0A0C3K5R6"/>
<organism evidence="1 2">
    <name type="scientific">Pisolithus tinctorius Marx 270</name>
    <dbReference type="NCBI Taxonomy" id="870435"/>
    <lineage>
        <taxon>Eukaryota</taxon>
        <taxon>Fungi</taxon>
        <taxon>Dikarya</taxon>
        <taxon>Basidiomycota</taxon>
        <taxon>Agaricomycotina</taxon>
        <taxon>Agaricomycetes</taxon>
        <taxon>Agaricomycetidae</taxon>
        <taxon>Boletales</taxon>
        <taxon>Sclerodermatineae</taxon>
        <taxon>Pisolithaceae</taxon>
        <taxon>Pisolithus</taxon>
    </lineage>
</organism>
<evidence type="ECO:0000313" key="1">
    <source>
        <dbReference type="EMBL" id="KIO04907.1"/>
    </source>
</evidence>
<dbReference type="OrthoDB" id="2615814at2759"/>
<reference evidence="1 2" key="1">
    <citation type="submission" date="2014-04" db="EMBL/GenBank/DDBJ databases">
        <authorList>
            <consortium name="DOE Joint Genome Institute"/>
            <person name="Kuo A."/>
            <person name="Kohler A."/>
            <person name="Costa M.D."/>
            <person name="Nagy L.G."/>
            <person name="Floudas D."/>
            <person name="Copeland A."/>
            <person name="Barry K.W."/>
            <person name="Cichocki N."/>
            <person name="Veneault-Fourrey C."/>
            <person name="LaButti K."/>
            <person name="Lindquist E.A."/>
            <person name="Lipzen A."/>
            <person name="Lundell T."/>
            <person name="Morin E."/>
            <person name="Murat C."/>
            <person name="Sun H."/>
            <person name="Tunlid A."/>
            <person name="Henrissat B."/>
            <person name="Grigoriev I.V."/>
            <person name="Hibbett D.S."/>
            <person name="Martin F."/>
            <person name="Nordberg H.P."/>
            <person name="Cantor M.N."/>
            <person name="Hua S.X."/>
        </authorList>
    </citation>
    <scope>NUCLEOTIDE SEQUENCE [LARGE SCALE GENOMIC DNA]</scope>
    <source>
        <strain evidence="1 2">Marx 270</strain>
    </source>
</reference>